<evidence type="ECO:0000256" key="7">
    <source>
        <dbReference type="ARBA" id="ARBA00022723"/>
    </source>
</evidence>
<dbReference type="FunFam" id="1.10.340.30:FF:000002">
    <property type="entry name" value="Adenine DNA glycosylase"/>
    <property type="match status" value="1"/>
</dbReference>
<keyword evidence="7" id="KW-0479">Metal-binding</keyword>
<dbReference type="InterPro" id="IPR023170">
    <property type="entry name" value="HhH_base_excis_C"/>
</dbReference>
<dbReference type="InterPro" id="IPR005760">
    <property type="entry name" value="A/G_AdeGlyc_MutY"/>
</dbReference>
<evidence type="ECO:0000259" key="15">
    <source>
        <dbReference type="SMART" id="SM00478"/>
    </source>
</evidence>
<evidence type="ECO:0000256" key="4">
    <source>
        <dbReference type="ARBA" id="ARBA00012045"/>
    </source>
</evidence>
<proteinExistence type="inferred from homology"/>
<evidence type="ECO:0000256" key="12">
    <source>
        <dbReference type="ARBA" id="ARBA00023204"/>
    </source>
</evidence>
<comment type="caution">
    <text evidence="16">The sequence shown here is derived from an EMBL/GenBank/DDBJ whole genome shotgun (WGS) entry which is preliminary data.</text>
</comment>
<dbReference type="RefSeq" id="WP_183635762.1">
    <property type="nucleotide sequence ID" value="NZ_BAABLE010000005.1"/>
</dbReference>
<dbReference type="Proteomes" id="UP000561045">
    <property type="component" value="Unassembled WGS sequence"/>
</dbReference>
<dbReference type="PANTHER" id="PTHR42944:SF1">
    <property type="entry name" value="ADENINE DNA GLYCOSYLASE"/>
    <property type="match status" value="1"/>
</dbReference>
<dbReference type="Pfam" id="PF14815">
    <property type="entry name" value="NUDIX_4"/>
    <property type="match status" value="1"/>
</dbReference>
<dbReference type="PANTHER" id="PTHR42944">
    <property type="entry name" value="ADENINE DNA GLYCOSYLASE"/>
    <property type="match status" value="1"/>
</dbReference>
<evidence type="ECO:0000256" key="5">
    <source>
        <dbReference type="ARBA" id="ARBA00022023"/>
    </source>
</evidence>
<sequence>MSAFANRLIAWQLAHGRHDLPWQANRDPYRVWLSEIMLQQTQVDTVVPYYLRFLERFPTLEQLAMAPADDVLALWSGLGYYARARNLHQAAQQVMRDHGGRFPQAAEAIASLPGIGRSTAAAIAAFCFGQRTAILDGNVKRVLARQFGIEGFPGTRAVELEMWALAESLLPAEHVDTYTQALMDLGATVCTRSRPTCAACPVSETCVARRQGRQAELPSPRPPRVIPERQSRVLIARSEAGVLLLKRPDRGIWGGLFALPEIPDEVDAESYALTLGLVAEGTVSALPPLRHAFTHFRLTLEAQSLRVKSRTLHDPRWRWASAAEWDTLGLPAPIRRLLDSLDTAA</sequence>
<feature type="domain" description="HhH-GPD" evidence="15">
    <location>
        <begin position="37"/>
        <end position="188"/>
    </location>
</feature>
<keyword evidence="10 14" id="KW-0408">Iron</keyword>
<comment type="catalytic activity">
    <reaction evidence="1 14">
        <text>Hydrolyzes free adenine bases from 7,8-dihydro-8-oxoguanine:adenine mismatched double-stranded DNA, leaving an apurinic site.</text>
        <dbReference type="EC" id="3.2.2.31"/>
    </reaction>
</comment>
<dbReference type="CDD" id="cd03431">
    <property type="entry name" value="NUDIX_DNA_Glycosylase_C-MutY"/>
    <property type="match status" value="1"/>
</dbReference>
<protein>
    <recommendedName>
        <fullName evidence="5 14">Adenine DNA glycosylase</fullName>
        <ecNumber evidence="4 14">3.2.2.31</ecNumber>
    </recommendedName>
</protein>
<dbReference type="SUPFAM" id="SSF48150">
    <property type="entry name" value="DNA-glycosylase"/>
    <property type="match status" value="1"/>
</dbReference>
<name>A0A840BKR1_9RHOO</name>
<dbReference type="InterPro" id="IPR044298">
    <property type="entry name" value="MIG/MutY"/>
</dbReference>
<keyword evidence="6" id="KW-0004">4Fe-4S</keyword>
<dbReference type="SUPFAM" id="SSF55811">
    <property type="entry name" value="Nudix"/>
    <property type="match status" value="1"/>
</dbReference>
<dbReference type="InterPro" id="IPR015797">
    <property type="entry name" value="NUDIX_hydrolase-like_dom_sf"/>
</dbReference>
<dbReference type="InterPro" id="IPR029119">
    <property type="entry name" value="MutY_C"/>
</dbReference>
<evidence type="ECO:0000256" key="6">
    <source>
        <dbReference type="ARBA" id="ARBA00022485"/>
    </source>
</evidence>
<dbReference type="InterPro" id="IPR011257">
    <property type="entry name" value="DNA_glycosylase"/>
</dbReference>
<gene>
    <name evidence="16" type="ORF">GGR36_003191</name>
</gene>
<dbReference type="GO" id="GO:0034039">
    <property type="term" value="F:8-oxo-7,8-dihydroguanine DNA N-glycosylase activity"/>
    <property type="evidence" value="ECO:0007669"/>
    <property type="project" value="TreeGrafter"/>
</dbReference>
<dbReference type="SMART" id="SM00478">
    <property type="entry name" value="ENDO3c"/>
    <property type="match status" value="1"/>
</dbReference>
<comment type="function">
    <text evidence="2">Adenine glycosylase active on G-A mispairs. MutY also corrects error-prone DNA synthesis past GO lesions which are due to the oxidatively damaged form of guanine: 7,8-dihydro-8-oxoguanine (8-oxo-dGTP).</text>
</comment>
<dbReference type="Pfam" id="PF00730">
    <property type="entry name" value="HhH-GPD"/>
    <property type="match status" value="1"/>
</dbReference>
<evidence type="ECO:0000256" key="3">
    <source>
        <dbReference type="ARBA" id="ARBA00008343"/>
    </source>
</evidence>
<comment type="similarity">
    <text evidence="3 14">Belongs to the Nth/MutY family.</text>
</comment>
<dbReference type="GO" id="GO:0051539">
    <property type="term" value="F:4 iron, 4 sulfur cluster binding"/>
    <property type="evidence" value="ECO:0007669"/>
    <property type="project" value="UniProtKB-UniRule"/>
</dbReference>
<dbReference type="AlphaFoldDB" id="A0A840BKR1"/>
<dbReference type="Gene3D" id="1.10.340.30">
    <property type="entry name" value="Hypothetical protein, domain 2"/>
    <property type="match status" value="1"/>
</dbReference>
<evidence type="ECO:0000256" key="8">
    <source>
        <dbReference type="ARBA" id="ARBA00022763"/>
    </source>
</evidence>
<dbReference type="GO" id="GO:0035485">
    <property type="term" value="F:adenine/guanine mispair binding"/>
    <property type="evidence" value="ECO:0007669"/>
    <property type="project" value="TreeGrafter"/>
</dbReference>
<evidence type="ECO:0000256" key="10">
    <source>
        <dbReference type="ARBA" id="ARBA00023004"/>
    </source>
</evidence>
<evidence type="ECO:0000313" key="16">
    <source>
        <dbReference type="EMBL" id="MBB4013845.1"/>
    </source>
</evidence>
<accession>A0A840BKR1</accession>
<keyword evidence="17" id="KW-1185">Reference proteome</keyword>
<dbReference type="EC" id="3.2.2.31" evidence="4 14"/>
<comment type="cofactor">
    <cofactor evidence="14">
        <name>[4Fe-4S] cluster</name>
        <dbReference type="ChEBI" id="CHEBI:49883"/>
    </cofactor>
    <text evidence="14">Binds 1 [4Fe-4S] cluster.</text>
</comment>
<evidence type="ECO:0000313" key="17">
    <source>
        <dbReference type="Proteomes" id="UP000561045"/>
    </source>
</evidence>
<evidence type="ECO:0000256" key="1">
    <source>
        <dbReference type="ARBA" id="ARBA00000843"/>
    </source>
</evidence>
<reference evidence="16 17" key="1">
    <citation type="submission" date="2020-08" db="EMBL/GenBank/DDBJ databases">
        <title>Genomic Encyclopedia of Type Strains, Phase IV (KMG-IV): sequencing the most valuable type-strain genomes for metagenomic binning, comparative biology and taxonomic classification.</title>
        <authorList>
            <person name="Goeker M."/>
        </authorList>
    </citation>
    <scope>NUCLEOTIDE SEQUENCE [LARGE SCALE GENOMIC DNA]</scope>
    <source>
        <strain evidence="16 17">DSM 106739</strain>
    </source>
</reference>
<dbReference type="CDD" id="cd00056">
    <property type="entry name" value="ENDO3c"/>
    <property type="match status" value="1"/>
</dbReference>
<evidence type="ECO:0000256" key="9">
    <source>
        <dbReference type="ARBA" id="ARBA00022801"/>
    </source>
</evidence>
<keyword evidence="12" id="KW-0234">DNA repair</keyword>
<keyword evidence="11" id="KW-0411">Iron-sulfur</keyword>
<dbReference type="GO" id="GO:0006298">
    <property type="term" value="P:mismatch repair"/>
    <property type="evidence" value="ECO:0007669"/>
    <property type="project" value="TreeGrafter"/>
</dbReference>
<dbReference type="NCBIfam" id="TIGR01084">
    <property type="entry name" value="mutY"/>
    <property type="match status" value="1"/>
</dbReference>
<dbReference type="InterPro" id="IPR003265">
    <property type="entry name" value="HhH-GPD_domain"/>
</dbReference>
<organism evidence="16 17">
    <name type="scientific">Niveibacterium umoris</name>
    <dbReference type="NCBI Taxonomy" id="1193620"/>
    <lineage>
        <taxon>Bacteria</taxon>
        <taxon>Pseudomonadati</taxon>
        <taxon>Pseudomonadota</taxon>
        <taxon>Betaproteobacteria</taxon>
        <taxon>Rhodocyclales</taxon>
        <taxon>Rhodocyclaceae</taxon>
        <taxon>Niveibacterium</taxon>
    </lineage>
</organism>
<dbReference type="Gene3D" id="3.90.79.10">
    <property type="entry name" value="Nucleoside Triphosphate Pyrophosphohydrolase"/>
    <property type="match status" value="1"/>
</dbReference>
<keyword evidence="9 16" id="KW-0378">Hydrolase</keyword>
<evidence type="ECO:0000256" key="13">
    <source>
        <dbReference type="ARBA" id="ARBA00023295"/>
    </source>
</evidence>
<evidence type="ECO:0000256" key="11">
    <source>
        <dbReference type="ARBA" id="ARBA00023014"/>
    </source>
</evidence>
<keyword evidence="13 14" id="KW-0326">Glycosidase</keyword>
<dbReference type="GO" id="GO:0000701">
    <property type="term" value="F:purine-specific mismatch base pair DNA N-glycosylase activity"/>
    <property type="evidence" value="ECO:0007669"/>
    <property type="project" value="UniProtKB-EC"/>
</dbReference>
<keyword evidence="8 14" id="KW-0227">DNA damage</keyword>
<evidence type="ECO:0000256" key="14">
    <source>
        <dbReference type="RuleBase" id="RU365096"/>
    </source>
</evidence>
<dbReference type="GO" id="GO:0046872">
    <property type="term" value="F:metal ion binding"/>
    <property type="evidence" value="ECO:0007669"/>
    <property type="project" value="UniProtKB-UniRule"/>
</dbReference>
<dbReference type="GO" id="GO:0006284">
    <property type="term" value="P:base-excision repair"/>
    <property type="evidence" value="ECO:0007669"/>
    <property type="project" value="UniProtKB-UniRule"/>
</dbReference>
<dbReference type="Gene3D" id="1.10.1670.10">
    <property type="entry name" value="Helix-hairpin-Helix base-excision DNA repair enzymes (C-terminal)"/>
    <property type="match status" value="1"/>
</dbReference>
<evidence type="ECO:0000256" key="2">
    <source>
        <dbReference type="ARBA" id="ARBA00002933"/>
    </source>
</evidence>
<dbReference type="GO" id="GO:0032357">
    <property type="term" value="F:oxidized purine DNA binding"/>
    <property type="evidence" value="ECO:0007669"/>
    <property type="project" value="TreeGrafter"/>
</dbReference>
<dbReference type="EMBL" id="JACIET010000002">
    <property type="protein sequence ID" value="MBB4013845.1"/>
    <property type="molecule type" value="Genomic_DNA"/>
</dbReference>